<dbReference type="Pfam" id="PF00583">
    <property type="entry name" value="Acetyltransf_1"/>
    <property type="match status" value="1"/>
</dbReference>
<dbReference type="InterPro" id="IPR000182">
    <property type="entry name" value="GNAT_dom"/>
</dbReference>
<dbReference type="InterPro" id="IPR016181">
    <property type="entry name" value="Acyl_CoA_acyltransferase"/>
</dbReference>
<feature type="compositionally biased region" description="Polar residues" evidence="1">
    <location>
        <begin position="179"/>
        <end position="189"/>
    </location>
</feature>
<dbReference type="PROSITE" id="PS51186">
    <property type="entry name" value="GNAT"/>
    <property type="match status" value="1"/>
</dbReference>
<accession>A0ABR1U1P7</accession>
<name>A0ABR1U1P7_9PEZI</name>
<protein>
    <submittedName>
        <fullName evidence="3">Acetyltransferase-like protein</fullName>
    </submittedName>
</protein>
<organism evidence="3 4">
    <name type="scientific">Apiospora saccharicola</name>
    <dbReference type="NCBI Taxonomy" id="335842"/>
    <lineage>
        <taxon>Eukaryota</taxon>
        <taxon>Fungi</taxon>
        <taxon>Dikarya</taxon>
        <taxon>Ascomycota</taxon>
        <taxon>Pezizomycotina</taxon>
        <taxon>Sordariomycetes</taxon>
        <taxon>Xylariomycetidae</taxon>
        <taxon>Amphisphaeriales</taxon>
        <taxon>Apiosporaceae</taxon>
        <taxon>Apiospora</taxon>
    </lineage>
</organism>
<dbReference type="EMBL" id="JAQQWM010000008">
    <property type="protein sequence ID" value="KAK8052829.1"/>
    <property type="molecule type" value="Genomic_DNA"/>
</dbReference>
<evidence type="ECO:0000259" key="2">
    <source>
        <dbReference type="PROSITE" id="PS51186"/>
    </source>
</evidence>
<keyword evidence="4" id="KW-1185">Reference proteome</keyword>
<reference evidence="3 4" key="1">
    <citation type="submission" date="2023-01" db="EMBL/GenBank/DDBJ databases">
        <title>Analysis of 21 Apiospora genomes using comparative genomics revels a genus with tremendous synthesis potential of carbohydrate active enzymes and secondary metabolites.</title>
        <authorList>
            <person name="Sorensen T."/>
        </authorList>
    </citation>
    <scope>NUCLEOTIDE SEQUENCE [LARGE SCALE GENOMIC DNA]</scope>
    <source>
        <strain evidence="3 4">CBS 83171</strain>
    </source>
</reference>
<dbReference type="Gene3D" id="3.40.630.30">
    <property type="match status" value="1"/>
</dbReference>
<feature type="domain" description="N-acetyltransferase" evidence="2">
    <location>
        <begin position="16"/>
        <end position="179"/>
    </location>
</feature>
<gene>
    <name evidence="3" type="ORF">PG996_012130</name>
</gene>
<evidence type="ECO:0000256" key="1">
    <source>
        <dbReference type="SAM" id="MobiDB-lite"/>
    </source>
</evidence>
<dbReference type="CDD" id="cd04301">
    <property type="entry name" value="NAT_SF"/>
    <property type="match status" value="1"/>
</dbReference>
<dbReference type="Proteomes" id="UP001446871">
    <property type="component" value="Unassembled WGS sequence"/>
</dbReference>
<evidence type="ECO:0000313" key="4">
    <source>
        <dbReference type="Proteomes" id="UP001446871"/>
    </source>
</evidence>
<sequence length="223" mass="25181">MLCALHIEPFARDLARLANDCAPSDATDTSFRFCAPYPEDPELYWQTVVGPPGRRRERREQPRIASVVYVFVDKRFTHILAALQLAKYEVDPTKAKIMNVMVSPEHRRKGLARALVAHAEEEFRQQGTKKIVAHAKSHSPGHCLFWDMDYKEYKPAEGDIIEVMEGVIKEHVYLAKDLSQNETQTGGQDTTKEEQVGEEKGGQDATKEEQVGKESGGQDVIKE</sequence>
<dbReference type="SUPFAM" id="SSF55729">
    <property type="entry name" value="Acyl-CoA N-acyltransferases (Nat)"/>
    <property type="match status" value="1"/>
</dbReference>
<proteinExistence type="predicted"/>
<feature type="compositionally biased region" description="Basic and acidic residues" evidence="1">
    <location>
        <begin position="190"/>
        <end position="212"/>
    </location>
</feature>
<evidence type="ECO:0000313" key="3">
    <source>
        <dbReference type="EMBL" id="KAK8052829.1"/>
    </source>
</evidence>
<feature type="region of interest" description="Disordered" evidence="1">
    <location>
        <begin position="179"/>
        <end position="223"/>
    </location>
</feature>
<comment type="caution">
    <text evidence="3">The sequence shown here is derived from an EMBL/GenBank/DDBJ whole genome shotgun (WGS) entry which is preliminary data.</text>
</comment>